<dbReference type="InterPro" id="IPR059144">
    <property type="entry name" value="NFP_LysM3"/>
</dbReference>
<dbReference type="Gene3D" id="3.30.200.20">
    <property type="entry name" value="Phosphorylase Kinase, domain 1"/>
    <property type="match status" value="1"/>
</dbReference>
<protein>
    <recommendedName>
        <fullName evidence="3">Protein kinase domain-containing protein</fullName>
    </recommendedName>
</protein>
<dbReference type="GO" id="GO:0004713">
    <property type="term" value="F:protein tyrosine kinase activity"/>
    <property type="evidence" value="ECO:0007669"/>
    <property type="project" value="InterPro"/>
</dbReference>
<evidence type="ECO:0000313" key="5">
    <source>
        <dbReference type="Proteomes" id="UP001408789"/>
    </source>
</evidence>
<dbReference type="Pfam" id="PF23462">
    <property type="entry name" value="LysM3_NFP"/>
    <property type="match status" value="1"/>
</dbReference>
<keyword evidence="1" id="KW-1133">Transmembrane helix</keyword>
<evidence type="ECO:0000259" key="3">
    <source>
        <dbReference type="PROSITE" id="PS50011"/>
    </source>
</evidence>
<feature type="transmembrane region" description="Helical" evidence="1">
    <location>
        <begin position="245"/>
        <end position="266"/>
    </location>
</feature>
<dbReference type="AlphaFoldDB" id="A0AAP0GU25"/>
<evidence type="ECO:0000256" key="1">
    <source>
        <dbReference type="SAM" id="Phobius"/>
    </source>
</evidence>
<dbReference type="Gene3D" id="1.10.510.10">
    <property type="entry name" value="Transferase(Phosphotransferase) domain 1"/>
    <property type="match status" value="2"/>
</dbReference>
<dbReference type="InterPro" id="IPR052611">
    <property type="entry name" value="Plant_RLK_LysM"/>
</dbReference>
<gene>
    <name evidence="4" type="ORF">SSX86_019015</name>
</gene>
<dbReference type="Pfam" id="PF23446">
    <property type="entry name" value="LysM1_NFP_LYK"/>
    <property type="match status" value="1"/>
</dbReference>
<dbReference type="Pfam" id="PF23457">
    <property type="entry name" value="LysM2_NFP"/>
    <property type="match status" value="1"/>
</dbReference>
<dbReference type="InterPro" id="IPR011009">
    <property type="entry name" value="Kinase-like_dom_sf"/>
</dbReference>
<feature type="signal peptide" evidence="2">
    <location>
        <begin position="1"/>
        <end position="28"/>
    </location>
</feature>
<dbReference type="InterPro" id="IPR000719">
    <property type="entry name" value="Prot_kinase_dom"/>
</dbReference>
<dbReference type="GO" id="GO:0005524">
    <property type="term" value="F:ATP binding"/>
    <property type="evidence" value="ECO:0007669"/>
    <property type="project" value="InterPro"/>
</dbReference>
<keyword evidence="1" id="KW-0472">Membrane</keyword>
<dbReference type="EMBL" id="JBCNJP010000019">
    <property type="protein sequence ID" value="KAK9061831.1"/>
    <property type="molecule type" value="Genomic_DNA"/>
</dbReference>
<dbReference type="PANTHER" id="PTHR45927">
    <property type="entry name" value="LYSM-DOMAIN RECEPTOR-LIKE KINASE-RELATED"/>
    <property type="match status" value="1"/>
</dbReference>
<dbReference type="InterPro" id="IPR001245">
    <property type="entry name" value="Ser-Thr/Tyr_kinase_cat_dom"/>
</dbReference>
<dbReference type="SMART" id="SM00219">
    <property type="entry name" value="TyrKc"/>
    <property type="match status" value="1"/>
</dbReference>
<dbReference type="Proteomes" id="UP001408789">
    <property type="component" value="Unassembled WGS sequence"/>
</dbReference>
<evidence type="ECO:0000256" key="2">
    <source>
        <dbReference type="SAM" id="SignalP"/>
    </source>
</evidence>
<proteinExistence type="predicted"/>
<dbReference type="PROSITE" id="PS50011">
    <property type="entry name" value="PROTEIN_KINASE_DOM"/>
    <property type="match status" value="1"/>
</dbReference>
<sequence>MNLISMAISFLPLLALSVFLISPNNVYATPADTNFTCSADSPPSCQTYLTYRARSPYMVLGNISDLFGISRLSISEASNLTSENEEILYDQLLLIPITCSCNGNHYISNVTYATKKGDSFYVVASQVFQNLTNYHVVEDMNPALKPTNLTVGDQVVFPLFCKCPKKLQNQDQYLITYVWQPKDEILNVSTMFNTSSYDVAKENNFRNFTAAVCLPVVIPVSKLPTFPPPHHLSGSKSQESKKSRMIFIIFGIIGSLFLFVLSWFLIHRYHSRRSKRILARNESSFEFTDLLYMKKASKDEQVLPMKKNQDKLLPGVSGYLSKPIMYDRKEIMEATMSLSERYRIGGAVYKAVIHGQILAVEKTRDATEELKILQRVNHTNLVKLMGMSSDFDGNCFLVYEYAEKGSLDKWLFSRHLSSPSGSSVNVNLTWFQRLNIALDIANGLQYMHEHSQPSIAHRDLRTSNILLDSNFKGKIGNFSAARPAISSIMLKIDVFAFGVVLLELLSGKKAMETREDGEICMAWKEIKKIMEFEDKREQNLRLWMDPNLGSFYPIDAALNLAALARACTSEKSADRPGMTEIVFNLSVLSQSSSEMYERSWTSSGLETEDAHIISPVIAR</sequence>
<feature type="chain" id="PRO_5042921801" description="Protein kinase domain-containing protein" evidence="2">
    <location>
        <begin position="29"/>
        <end position="619"/>
    </location>
</feature>
<reference evidence="4 5" key="1">
    <citation type="submission" date="2024-04" db="EMBL/GenBank/DDBJ databases">
        <title>The reference genome of an endangered Asteraceae, Deinandra increscens subsp. villosa, native to the Central Coast of California.</title>
        <authorList>
            <person name="Guilliams M."/>
            <person name="Hasenstab-Lehman K."/>
            <person name="Meyer R."/>
            <person name="Mcevoy S."/>
        </authorList>
    </citation>
    <scope>NUCLEOTIDE SEQUENCE [LARGE SCALE GENOMIC DNA]</scope>
    <source>
        <tissue evidence="4">Leaf</tissue>
    </source>
</reference>
<name>A0AAP0GU25_9ASTR</name>
<feature type="domain" description="Protein kinase" evidence="3">
    <location>
        <begin position="306"/>
        <end position="588"/>
    </location>
</feature>
<keyword evidence="2" id="KW-0732">Signal</keyword>
<dbReference type="PANTHER" id="PTHR45927:SF2">
    <property type="entry name" value="SERINE_THREONINE RECEPTOR-LIKE KINASE NFP"/>
    <property type="match status" value="1"/>
</dbReference>
<dbReference type="InterPro" id="IPR020635">
    <property type="entry name" value="Tyr_kinase_cat_dom"/>
</dbReference>
<dbReference type="SUPFAM" id="SSF56112">
    <property type="entry name" value="Protein kinase-like (PK-like)"/>
    <property type="match status" value="1"/>
</dbReference>
<dbReference type="Pfam" id="PF07714">
    <property type="entry name" value="PK_Tyr_Ser-Thr"/>
    <property type="match status" value="1"/>
</dbReference>
<organism evidence="4 5">
    <name type="scientific">Deinandra increscens subsp. villosa</name>
    <dbReference type="NCBI Taxonomy" id="3103831"/>
    <lineage>
        <taxon>Eukaryota</taxon>
        <taxon>Viridiplantae</taxon>
        <taxon>Streptophyta</taxon>
        <taxon>Embryophyta</taxon>
        <taxon>Tracheophyta</taxon>
        <taxon>Spermatophyta</taxon>
        <taxon>Magnoliopsida</taxon>
        <taxon>eudicotyledons</taxon>
        <taxon>Gunneridae</taxon>
        <taxon>Pentapetalae</taxon>
        <taxon>asterids</taxon>
        <taxon>campanulids</taxon>
        <taxon>Asterales</taxon>
        <taxon>Asteraceae</taxon>
        <taxon>Asteroideae</taxon>
        <taxon>Heliantheae alliance</taxon>
        <taxon>Madieae</taxon>
        <taxon>Madiinae</taxon>
        <taxon>Deinandra</taxon>
    </lineage>
</organism>
<accession>A0AAP0GU25</accession>
<keyword evidence="5" id="KW-1185">Reference proteome</keyword>
<keyword evidence="1" id="KW-0812">Transmembrane</keyword>
<evidence type="ECO:0000313" key="4">
    <source>
        <dbReference type="EMBL" id="KAK9061831.1"/>
    </source>
</evidence>
<dbReference type="InterPro" id="IPR056561">
    <property type="entry name" value="NFP_LYK_LysM1"/>
</dbReference>
<dbReference type="InterPro" id="IPR059143">
    <property type="entry name" value="NFP_LysM2"/>
</dbReference>
<comment type="caution">
    <text evidence="4">The sequence shown here is derived from an EMBL/GenBank/DDBJ whole genome shotgun (WGS) entry which is preliminary data.</text>
</comment>